<evidence type="ECO:0000256" key="1">
    <source>
        <dbReference type="SAM" id="MobiDB-lite"/>
    </source>
</evidence>
<dbReference type="PANTHER" id="PTHR34094">
    <property type="match status" value="1"/>
</dbReference>
<keyword evidence="4" id="KW-1185">Reference proteome</keyword>
<gene>
    <name evidence="3" type="ORF">K0B96_14440</name>
</gene>
<dbReference type="PANTHER" id="PTHR34094:SF1">
    <property type="entry name" value="PROTEIN FAM185A"/>
    <property type="match status" value="1"/>
</dbReference>
<reference evidence="3" key="1">
    <citation type="submission" date="2021-08" db="EMBL/GenBank/DDBJ databases">
        <title>Genome of a novel bacterium of the phylum Verrucomicrobia, Oleiharenicola sp. KSB-15.</title>
        <authorList>
            <person name="Chung J.-H."/>
            <person name="Ahn J.-H."/>
            <person name="Yoon Y."/>
            <person name="Kim D.-Y."/>
            <person name="An S.-H."/>
            <person name="Park I."/>
            <person name="Yeon J."/>
        </authorList>
    </citation>
    <scope>NUCLEOTIDE SEQUENCE</scope>
    <source>
        <strain evidence="3">KSB-15</strain>
    </source>
</reference>
<evidence type="ECO:0000313" key="3">
    <source>
        <dbReference type="EMBL" id="QYM78484.1"/>
    </source>
</evidence>
<dbReference type="AlphaFoldDB" id="A0A8F9TVE3"/>
<dbReference type="RefSeq" id="WP_220161588.1">
    <property type="nucleotide sequence ID" value="NZ_CP080507.1"/>
</dbReference>
<evidence type="ECO:0000313" key="4">
    <source>
        <dbReference type="Proteomes" id="UP000825051"/>
    </source>
</evidence>
<dbReference type="InterPro" id="IPR025164">
    <property type="entry name" value="Toastrack_DUF4097"/>
</dbReference>
<accession>A0A8F9TVE3</accession>
<name>A0A8F9TVE3_9BACT</name>
<feature type="domain" description="DUF4097" evidence="2">
    <location>
        <begin position="115"/>
        <end position="307"/>
    </location>
</feature>
<dbReference type="Proteomes" id="UP000825051">
    <property type="component" value="Chromosome"/>
</dbReference>
<dbReference type="EMBL" id="CP080507">
    <property type="protein sequence ID" value="QYM78484.1"/>
    <property type="molecule type" value="Genomic_DNA"/>
</dbReference>
<evidence type="ECO:0000259" key="2">
    <source>
        <dbReference type="Pfam" id="PF13349"/>
    </source>
</evidence>
<dbReference type="KEGG" id="ole:K0B96_14440"/>
<dbReference type="Pfam" id="PF13349">
    <property type="entry name" value="DUF4097"/>
    <property type="match status" value="1"/>
</dbReference>
<feature type="region of interest" description="Disordered" evidence="1">
    <location>
        <begin position="280"/>
        <end position="312"/>
    </location>
</feature>
<organism evidence="3 4">
    <name type="scientific">Horticoccus luteus</name>
    <dbReference type="NCBI Taxonomy" id="2862869"/>
    <lineage>
        <taxon>Bacteria</taxon>
        <taxon>Pseudomonadati</taxon>
        <taxon>Verrucomicrobiota</taxon>
        <taxon>Opitutia</taxon>
        <taxon>Opitutales</taxon>
        <taxon>Opitutaceae</taxon>
        <taxon>Horticoccus</taxon>
    </lineage>
</organism>
<protein>
    <submittedName>
        <fullName evidence="3">DUF4097 domain-containing protein</fullName>
    </submittedName>
</protein>
<proteinExistence type="predicted"/>
<sequence length="312" mass="31400">MKTTVFLFAGLVALVPALQAKIERSVEKTFNVKPGGTLNVKTQGGDISVETGLIDRVEVKAREVIRASSDAEADKILADLDLKIEQSGNDVSAEAKYAKSSGWFSSGPQLVQVSFTIKVPARYNVDLHTSGGDIGVEDLIGTVSAQTSGGSVNVGKITGEVTATTSGGNIGLASATGSTKLRTSGGNIKVDHIGGDADLETSGGDIKVHEVTGVLQASTSGGDVSAALTGPLKGDCSLRTSGGDVRVSVKPGVAFNLDAATSGGKVEAGGLTIELASGGSGRSQLKGKVNGGGKELKLRTSGGDVRVTTSGS</sequence>